<feature type="domain" description="AP2/ERF" evidence="10">
    <location>
        <begin position="118"/>
        <end position="176"/>
    </location>
</feature>
<evidence type="ECO:0000256" key="6">
    <source>
        <dbReference type="ARBA" id="ARBA00023159"/>
    </source>
</evidence>
<evidence type="ECO:0000256" key="9">
    <source>
        <dbReference type="SAM" id="MobiDB-lite"/>
    </source>
</evidence>
<accession>A0A6N2BSN7</accession>
<dbReference type="InterPro" id="IPR001471">
    <property type="entry name" value="AP2/ERF_dom"/>
</dbReference>
<dbReference type="PROSITE" id="PS51032">
    <property type="entry name" value="AP2_ERF"/>
    <property type="match status" value="1"/>
</dbReference>
<dbReference type="AlphaFoldDB" id="A0A6N2BSN7"/>
<keyword evidence="2" id="KW-0936">Ethylene signaling pathway</keyword>
<evidence type="ECO:0000256" key="4">
    <source>
        <dbReference type="ARBA" id="ARBA00023015"/>
    </source>
</evidence>
<dbReference type="PANTHER" id="PTHR31190:SF499">
    <property type="entry name" value="ETHYLENE-RESPONSIVE TRANSCRIPTION FACTOR ERF105"/>
    <property type="match status" value="1"/>
</dbReference>
<dbReference type="GO" id="GO:0003700">
    <property type="term" value="F:DNA-binding transcription factor activity"/>
    <property type="evidence" value="ECO:0007669"/>
    <property type="project" value="InterPro"/>
</dbReference>
<dbReference type="GO" id="GO:0009873">
    <property type="term" value="P:ethylene-activated signaling pathway"/>
    <property type="evidence" value="ECO:0007669"/>
    <property type="project" value="UniProtKB-KW"/>
</dbReference>
<dbReference type="InterPro" id="IPR016177">
    <property type="entry name" value="DNA-bd_dom_sf"/>
</dbReference>
<dbReference type="GO" id="GO:0006952">
    <property type="term" value="P:defense response"/>
    <property type="evidence" value="ECO:0007669"/>
    <property type="project" value="UniProtKB-KW"/>
</dbReference>
<dbReference type="SUPFAM" id="SSF54171">
    <property type="entry name" value="DNA-binding domain"/>
    <property type="match status" value="1"/>
</dbReference>
<evidence type="ECO:0000256" key="8">
    <source>
        <dbReference type="ARBA" id="ARBA00023242"/>
    </source>
</evidence>
<keyword evidence="6" id="KW-0010">Activator</keyword>
<name>A0A6N2BSN7_SOLCI</name>
<feature type="compositionally biased region" description="Low complexity" evidence="9">
    <location>
        <begin position="56"/>
        <end position="76"/>
    </location>
</feature>
<dbReference type="GO" id="GO:0005634">
    <property type="term" value="C:nucleus"/>
    <property type="evidence" value="ECO:0007669"/>
    <property type="project" value="UniProtKB-SubCell"/>
</dbReference>
<feature type="region of interest" description="Disordered" evidence="9">
    <location>
        <begin position="50"/>
        <end position="76"/>
    </location>
</feature>
<proteinExistence type="predicted"/>
<dbReference type="PRINTS" id="PR00367">
    <property type="entry name" value="ETHRSPELEMNT"/>
</dbReference>
<sequence>MTKQDEGLTLELIRQHLLEDFTTTESFIDSLNSCFSDHISSSDDISPVFTSVKTEPSTSNSLSDSPNSSYPNEPNSPISRYFNLRSDFPEFTIDSDTILTPVFDSSAGSNEDNNKKKNYRGVRRRPWGKFAAEIRDPSRKGSRIWLGTFDTDIDAARAYDCAAFKMRGRKAILNFPLDAGKSGAPANIGRKRRRENKMELVEMTNL</sequence>
<dbReference type="FunFam" id="3.30.730.10:FF:000001">
    <property type="entry name" value="Ethylene-responsive transcription factor 2"/>
    <property type="match status" value="1"/>
</dbReference>
<evidence type="ECO:0000259" key="10">
    <source>
        <dbReference type="PROSITE" id="PS51032"/>
    </source>
</evidence>
<keyword evidence="5" id="KW-0238">DNA-binding</keyword>
<keyword evidence="3" id="KW-0611">Plant defense</keyword>
<evidence type="ECO:0000313" key="11">
    <source>
        <dbReference type="EMBL" id="TMW98146.1"/>
    </source>
</evidence>
<reference evidence="11" key="1">
    <citation type="submission" date="2019-05" db="EMBL/GenBank/DDBJ databases">
        <title>The de novo reference genome and transcriptome assemblies of the wild tomato species Solanum chilense.</title>
        <authorList>
            <person name="Stam R."/>
            <person name="Nosenko T."/>
            <person name="Hoerger A.C."/>
            <person name="Stephan W."/>
            <person name="Seidel M.A."/>
            <person name="Kuhn J.M.M."/>
            <person name="Haberer G."/>
            <person name="Tellier A."/>
        </authorList>
    </citation>
    <scope>NUCLEOTIDE SEQUENCE</scope>
    <source>
        <tissue evidence="11">Mature leaves</tissue>
    </source>
</reference>
<dbReference type="SMART" id="SM00380">
    <property type="entry name" value="AP2"/>
    <property type="match status" value="1"/>
</dbReference>
<dbReference type="Pfam" id="PF00847">
    <property type="entry name" value="AP2"/>
    <property type="match status" value="1"/>
</dbReference>
<dbReference type="CDD" id="cd00018">
    <property type="entry name" value="AP2"/>
    <property type="match status" value="1"/>
</dbReference>
<dbReference type="InterPro" id="IPR036955">
    <property type="entry name" value="AP2/ERF_dom_sf"/>
</dbReference>
<comment type="subcellular location">
    <subcellularLocation>
        <location evidence="1">Nucleus</location>
    </subcellularLocation>
</comment>
<keyword evidence="8" id="KW-0539">Nucleus</keyword>
<evidence type="ECO:0000256" key="7">
    <source>
        <dbReference type="ARBA" id="ARBA00023163"/>
    </source>
</evidence>
<keyword evidence="7" id="KW-0804">Transcription</keyword>
<dbReference type="PANTHER" id="PTHR31190">
    <property type="entry name" value="DNA-BINDING DOMAIN"/>
    <property type="match status" value="1"/>
</dbReference>
<dbReference type="InterPro" id="IPR044808">
    <property type="entry name" value="ERF_plant"/>
</dbReference>
<evidence type="ECO:0000256" key="2">
    <source>
        <dbReference type="ARBA" id="ARBA00022745"/>
    </source>
</evidence>
<dbReference type="Gene3D" id="3.30.730.10">
    <property type="entry name" value="AP2/ERF domain"/>
    <property type="match status" value="1"/>
</dbReference>
<protein>
    <recommendedName>
        <fullName evidence="10">AP2/ERF domain-containing protein</fullName>
    </recommendedName>
</protein>
<evidence type="ECO:0000256" key="1">
    <source>
        <dbReference type="ARBA" id="ARBA00004123"/>
    </source>
</evidence>
<dbReference type="GO" id="GO:0000976">
    <property type="term" value="F:transcription cis-regulatory region binding"/>
    <property type="evidence" value="ECO:0007669"/>
    <property type="project" value="UniProtKB-ARBA"/>
</dbReference>
<evidence type="ECO:0000256" key="3">
    <source>
        <dbReference type="ARBA" id="ARBA00022821"/>
    </source>
</evidence>
<gene>
    <name evidence="11" type="ORF">EJD97_004439</name>
</gene>
<keyword evidence="4" id="KW-0805">Transcription regulation</keyword>
<organism evidence="11">
    <name type="scientific">Solanum chilense</name>
    <name type="common">Tomato</name>
    <name type="synonym">Lycopersicon chilense</name>
    <dbReference type="NCBI Taxonomy" id="4083"/>
    <lineage>
        <taxon>Eukaryota</taxon>
        <taxon>Viridiplantae</taxon>
        <taxon>Streptophyta</taxon>
        <taxon>Embryophyta</taxon>
        <taxon>Tracheophyta</taxon>
        <taxon>Spermatophyta</taxon>
        <taxon>Magnoliopsida</taxon>
        <taxon>eudicotyledons</taxon>
        <taxon>Gunneridae</taxon>
        <taxon>Pentapetalae</taxon>
        <taxon>asterids</taxon>
        <taxon>lamiids</taxon>
        <taxon>Solanales</taxon>
        <taxon>Solanaceae</taxon>
        <taxon>Solanoideae</taxon>
        <taxon>Solaneae</taxon>
        <taxon>Solanum</taxon>
        <taxon>Solanum subgen. Lycopersicon</taxon>
    </lineage>
</organism>
<dbReference type="EMBL" id="RXGB01001622">
    <property type="protein sequence ID" value="TMW98146.1"/>
    <property type="molecule type" value="Genomic_DNA"/>
</dbReference>
<evidence type="ECO:0000256" key="5">
    <source>
        <dbReference type="ARBA" id="ARBA00023125"/>
    </source>
</evidence>
<comment type="caution">
    <text evidence="11">The sequence shown here is derived from an EMBL/GenBank/DDBJ whole genome shotgun (WGS) entry which is preliminary data.</text>
</comment>